<dbReference type="InterPro" id="IPR045086">
    <property type="entry name" value="OBG_GTPase"/>
</dbReference>
<dbReference type="PRINTS" id="PR00326">
    <property type="entry name" value="GTP1OBG"/>
</dbReference>
<keyword evidence="3" id="KW-0690">Ribosome biogenesis</keyword>
<dbReference type="SUPFAM" id="SSF52540">
    <property type="entry name" value="P-loop containing nucleoside triphosphate hydrolases"/>
    <property type="match status" value="1"/>
</dbReference>
<keyword evidence="10" id="KW-1185">Reference proteome</keyword>
<comment type="subcellular location">
    <subcellularLocation>
        <location evidence="1">Nucleus</location>
        <location evidence="1">Nucleolus</location>
    </subcellularLocation>
</comment>
<dbReference type="GO" id="GO:0003924">
    <property type="term" value="F:GTPase activity"/>
    <property type="evidence" value="ECO:0007669"/>
    <property type="project" value="InterPro"/>
</dbReference>
<evidence type="ECO:0000259" key="8">
    <source>
        <dbReference type="PROSITE" id="PS51883"/>
    </source>
</evidence>
<dbReference type="SUPFAM" id="SSF82051">
    <property type="entry name" value="Obg GTP-binding protein N-terminal domain"/>
    <property type="match status" value="1"/>
</dbReference>
<evidence type="ECO:0000256" key="6">
    <source>
        <dbReference type="ARBA" id="ARBA00023242"/>
    </source>
</evidence>
<dbReference type="InParanoid" id="E3MCL6"/>
<keyword evidence="4" id="KW-0547">Nucleotide-binding</keyword>
<keyword evidence="5" id="KW-0342">GTP-binding</keyword>
<dbReference type="STRING" id="31234.E3MCL6"/>
<evidence type="ECO:0000259" key="7">
    <source>
        <dbReference type="PROSITE" id="PS51710"/>
    </source>
</evidence>
<dbReference type="Proteomes" id="UP000008281">
    <property type="component" value="Unassembled WGS sequence"/>
</dbReference>
<organism evidence="10">
    <name type="scientific">Caenorhabditis remanei</name>
    <name type="common">Caenorhabditis vulgaris</name>
    <dbReference type="NCBI Taxonomy" id="31234"/>
    <lineage>
        <taxon>Eukaryota</taxon>
        <taxon>Metazoa</taxon>
        <taxon>Ecdysozoa</taxon>
        <taxon>Nematoda</taxon>
        <taxon>Chromadorea</taxon>
        <taxon>Rhabditida</taxon>
        <taxon>Rhabditina</taxon>
        <taxon>Rhabditomorpha</taxon>
        <taxon>Rhabditoidea</taxon>
        <taxon>Rhabditidae</taxon>
        <taxon>Peloderinae</taxon>
        <taxon>Caenorhabditis</taxon>
    </lineage>
</organism>
<dbReference type="Pfam" id="PF01018">
    <property type="entry name" value="GTP1_OBG"/>
    <property type="match status" value="1"/>
</dbReference>
<dbReference type="Gene3D" id="3.40.50.300">
    <property type="entry name" value="P-loop containing nucleotide triphosphate hydrolases"/>
    <property type="match status" value="1"/>
</dbReference>
<dbReference type="GO" id="GO:0000287">
    <property type="term" value="F:magnesium ion binding"/>
    <property type="evidence" value="ECO:0007669"/>
    <property type="project" value="InterPro"/>
</dbReference>
<evidence type="ECO:0000313" key="10">
    <source>
        <dbReference type="Proteomes" id="UP000008281"/>
    </source>
</evidence>
<dbReference type="PANTHER" id="PTHR11702">
    <property type="entry name" value="DEVELOPMENTALLY REGULATED GTP-BINDING PROTEIN-RELATED"/>
    <property type="match status" value="1"/>
</dbReference>
<name>E3MCL6_CAERE</name>
<dbReference type="FunCoup" id="E3MCL6">
    <property type="interactions" value="1681"/>
</dbReference>
<accession>E3MCL6</accession>
<dbReference type="PANTHER" id="PTHR11702:SF43">
    <property type="entry name" value="GTP-BINDING PROTEIN 10"/>
    <property type="match status" value="1"/>
</dbReference>
<dbReference type="HOGENOM" id="CLU_011747_2_3_1"/>
<dbReference type="GO" id="GO:0042254">
    <property type="term" value="P:ribosome biogenesis"/>
    <property type="evidence" value="ECO:0007669"/>
    <property type="project" value="UniProtKB-UniRule"/>
</dbReference>
<dbReference type="InterPro" id="IPR036726">
    <property type="entry name" value="GTP1_OBG_dom_sf"/>
</dbReference>
<evidence type="ECO:0008006" key="11">
    <source>
        <dbReference type="Google" id="ProtNLM"/>
    </source>
</evidence>
<sequence length="407" mass="45887">MRLSGVLRETISQVQKLIKDDLNILKVDKYIVNVKAGMGGAGLARYDGVGGNGGDVYFVAKPNLAFSDIKKRLKSKMNIRADNGEAATKISLIGQHAKHQYFDVPIGIEVVNRENNSLISRCSKPFRRYLIARGGQGGYAKLNYKCVLFIYCSINFLFRGTKGDIFDVELHLKLRPNIGLLGFPNAGKSTLLKALVPEKSVKIADYAFTTVNPQVAFYKNETNNDGFNLEDPPYTLSVADLPGIIEGASKNRGRGYQFLKHLEYADIIVMVIDSQGFQLKNELDCPFRNALESVSLLNKEVELYDQRLARKPIVCVLNKVDALNEEKKKQINALALSLQSQKWIDNVSEELRPNTPMRFEHVVQLSAKSGKIKEFRKVLNIMKHHLHELKDVKEDPMESQNKRKVYI</sequence>
<evidence type="ECO:0000256" key="1">
    <source>
        <dbReference type="ARBA" id="ARBA00004604"/>
    </source>
</evidence>
<dbReference type="AlphaFoldDB" id="E3MCL6"/>
<evidence type="ECO:0000313" key="9">
    <source>
        <dbReference type="EMBL" id="EFO98635.1"/>
    </source>
</evidence>
<dbReference type="InterPro" id="IPR031167">
    <property type="entry name" value="G_OBG"/>
</dbReference>
<dbReference type="PROSITE" id="PS51883">
    <property type="entry name" value="OBG"/>
    <property type="match status" value="1"/>
</dbReference>
<protein>
    <recommendedName>
        <fullName evidence="11">OBG-type G domain-containing protein</fullName>
    </recommendedName>
</protein>
<evidence type="ECO:0000256" key="2">
    <source>
        <dbReference type="ARBA" id="ARBA00007699"/>
    </source>
</evidence>
<evidence type="ECO:0000256" key="3">
    <source>
        <dbReference type="ARBA" id="ARBA00022517"/>
    </source>
</evidence>
<evidence type="ECO:0000256" key="4">
    <source>
        <dbReference type="ARBA" id="ARBA00022741"/>
    </source>
</evidence>
<dbReference type="InterPro" id="IPR027417">
    <property type="entry name" value="P-loop_NTPase"/>
</dbReference>
<reference evidence="9" key="1">
    <citation type="submission" date="2007-07" db="EMBL/GenBank/DDBJ databases">
        <title>PCAP assembly of the Caenorhabditis remanei genome.</title>
        <authorList>
            <consortium name="The Caenorhabditis remanei Sequencing Consortium"/>
            <person name="Wilson R.K."/>
        </authorList>
    </citation>
    <scope>NUCLEOTIDE SEQUENCE [LARGE SCALE GENOMIC DNA]</scope>
    <source>
        <strain evidence="9">PB4641</strain>
    </source>
</reference>
<dbReference type="InterPro" id="IPR014100">
    <property type="entry name" value="GTP-bd_Obg/CgtA"/>
</dbReference>
<evidence type="ECO:0000256" key="5">
    <source>
        <dbReference type="ARBA" id="ARBA00023134"/>
    </source>
</evidence>
<dbReference type="GO" id="GO:0005730">
    <property type="term" value="C:nucleolus"/>
    <property type="evidence" value="ECO:0007669"/>
    <property type="project" value="UniProtKB-SubCell"/>
</dbReference>
<dbReference type="PIRSF" id="PIRSF002401">
    <property type="entry name" value="GTP_bd_Obg/CgtA"/>
    <property type="match status" value="1"/>
</dbReference>
<dbReference type="InterPro" id="IPR006169">
    <property type="entry name" value="GTP1_OBG_dom"/>
</dbReference>
<dbReference type="PROSITE" id="PS51710">
    <property type="entry name" value="G_OBG"/>
    <property type="match status" value="1"/>
</dbReference>
<feature type="domain" description="OBG-type G" evidence="7">
    <location>
        <begin position="176"/>
        <end position="385"/>
    </location>
</feature>
<feature type="domain" description="Obg" evidence="8">
    <location>
        <begin position="24"/>
        <end position="175"/>
    </location>
</feature>
<dbReference type="OMA" id="MLCAINK"/>
<proteinExistence type="inferred from homology"/>
<dbReference type="eggNOG" id="KOG1489">
    <property type="taxonomic scope" value="Eukaryota"/>
</dbReference>
<dbReference type="OrthoDB" id="10255148at2759"/>
<dbReference type="InterPro" id="IPR006073">
    <property type="entry name" value="GTP-bd"/>
</dbReference>
<keyword evidence="6" id="KW-0539">Nucleus</keyword>
<gene>
    <name evidence="9" type="ORF">CRE_20196</name>
</gene>
<comment type="similarity">
    <text evidence="2">Belongs to the TRAFAC class OBG-HflX-like GTPase superfamily. OBG GTPase family.</text>
</comment>
<dbReference type="GO" id="GO:0005739">
    <property type="term" value="C:mitochondrion"/>
    <property type="evidence" value="ECO:0007669"/>
    <property type="project" value="TreeGrafter"/>
</dbReference>
<dbReference type="Pfam" id="PF01926">
    <property type="entry name" value="MMR_HSR1"/>
    <property type="match status" value="1"/>
</dbReference>
<dbReference type="EMBL" id="DS268435">
    <property type="protein sequence ID" value="EFO98635.1"/>
    <property type="molecule type" value="Genomic_DNA"/>
</dbReference>
<dbReference type="Gene3D" id="2.70.210.12">
    <property type="entry name" value="GTP1/OBG domain"/>
    <property type="match status" value="1"/>
</dbReference>
<dbReference type="GO" id="GO:0005525">
    <property type="term" value="F:GTP binding"/>
    <property type="evidence" value="ECO:0007669"/>
    <property type="project" value="UniProtKB-KW"/>
</dbReference>